<reference evidence="2 3" key="1">
    <citation type="submission" date="2019-10" db="EMBL/GenBank/DDBJ databases">
        <title>Draft Genome Sequence of Cytophagaceae sp. SJW1-29.</title>
        <authorList>
            <person name="Choi A."/>
        </authorList>
    </citation>
    <scope>NUCLEOTIDE SEQUENCE [LARGE SCALE GENOMIC DNA]</scope>
    <source>
        <strain evidence="2 3">SJW1-29</strain>
    </source>
</reference>
<evidence type="ECO:0000313" key="3">
    <source>
        <dbReference type="Proteomes" id="UP000479293"/>
    </source>
</evidence>
<dbReference type="EMBL" id="WHLY01000002">
    <property type="protein sequence ID" value="MPR36315.1"/>
    <property type="molecule type" value="Genomic_DNA"/>
</dbReference>
<organism evidence="2 3">
    <name type="scientific">Salmonirosea aquatica</name>
    <dbReference type="NCBI Taxonomy" id="2654236"/>
    <lineage>
        <taxon>Bacteria</taxon>
        <taxon>Pseudomonadati</taxon>
        <taxon>Bacteroidota</taxon>
        <taxon>Cytophagia</taxon>
        <taxon>Cytophagales</taxon>
        <taxon>Spirosomataceae</taxon>
        <taxon>Salmonirosea</taxon>
    </lineage>
</organism>
<proteinExistence type="predicted"/>
<dbReference type="AlphaFoldDB" id="A0A7C9BMF3"/>
<name>A0A7C9BMF3_9BACT</name>
<comment type="caution">
    <text evidence="2">The sequence shown here is derived from an EMBL/GenBank/DDBJ whole genome shotgun (WGS) entry which is preliminary data.</text>
</comment>
<accession>A0A7C9BMF3</accession>
<evidence type="ECO:0008006" key="4">
    <source>
        <dbReference type="Google" id="ProtNLM"/>
    </source>
</evidence>
<sequence>MKTKINKQNIHYRLRHWDLYLINILGLGLGICFYYIFGQKIEIIVACLAATISISTGLRQYKVEEDKIFKELFEKFNNLYDEKFNERLNEIVDNTLEVDEKLIVDYLNFCSEEYLWFRKHRIPYVVWSAWKEGILFHLRKEPIKRIAEKERIQKESYYGLFEALSI</sequence>
<evidence type="ECO:0000313" key="2">
    <source>
        <dbReference type="EMBL" id="MPR36315.1"/>
    </source>
</evidence>
<protein>
    <recommendedName>
        <fullName evidence="4">SLATT domain-containing protein</fullName>
    </recommendedName>
</protein>
<keyword evidence="1" id="KW-1133">Transmembrane helix</keyword>
<evidence type="ECO:0000256" key="1">
    <source>
        <dbReference type="SAM" id="Phobius"/>
    </source>
</evidence>
<feature type="transmembrane region" description="Helical" evidence="1">
    <location>
        <begin position="20"/>
        <end position="37"/>
    </location>
</feature>
<gene>
    <name evidence="2" type="ORF">GBK04_23965</name>
</gene>
<dbReference type="Proteomes" id="UP000479293">
    <property type="component" value="Unassembled WGS sequence"/>
</dbReference>
<dbReference type="RefSeq" id="WP_152764106.1">
    <property type="nucleotide sequence ID" value="NZ_WHLY01000002.1"/>
</dbReference>
<keyword evidence="1" id="KW-0812">Transmembrane</keyword>
<keyword evidence="1" id="KW-0472">Membrane</keyword>
<keyword evidence="3" id="KW-1185">Reference proteome</keyword>